<evidence type="ECO:0000259" key="6">
    <source>
        <dbReference type="PROSITE" id="PS50211"/>
    </source>
</evidence>
<evidence type="ECO:0000256" key="3">
    <source>
        <dbReference type="ARBA" id="ARBA00022658"/>
    </source>
</evidence>
<evidence type="ECO:0000313" key="7">
    <source>
        <dbReference type="EMBL" id="CAD7660321.1"/>
    </source>
</evidence>
<keyword evidence="8" id="KW-1185">Reference proteome</keyword>
<dbReference type="OrthoDB" id="66409at2759"/>
<evidence type="ECO:0000313" key="8">
    <source>
        <dbReference type="Proteomes" id="UP000728032"/>
    </source>
</evidence>
<dbReference type="PANTHER" id="PTHR28544:SF1">
    <property type="entry name" value="DENN DOMAIN-CONTAINING PROTEIN 10-RELATED"/>
    <property type="match status" value="1"/>
</dbReference>
<evidence type="ECO:0000256" key="1">
    <source>
        <dbReference type="ARBA" id="ARBA00004603"/>
    </source>
</evidence>
<accession>A0A7R9QWB1</accession>
<dbReference type="PROSITE" id="PS50211">
    <property type="entry name" value="DENN"/>
    <property type="match status" value="1"/>
</dbReference>
<dbReference type="EMBL" id="OC934739">
    <property type="protein sequence ID" value="CAD7660321.1"/>
    <property type="molecule type" value="Genomic_DNA"/>
</dbReference>
<organism evidence="7">
    <name type="scientific">Oppiella nova</name>
    <dbReference type="NCBI Taxonomy" id="334625"/>
    <lineage>
        <taxon>Eukaryota</taxon>
        <taxon>Metazoa</taxon>
        <taxon>Ecdysozoa</taxon>
        <taxon>Arthropoda</taxon>
        <taxon>Chelicerata</taxon>
        <taxon>Arachnida</taxon>
        <taxon>Acari</taxon>
        <taxon>Acariformes</taxon>
        <taxon>Sarcoptiformes</taxon>
        <taxon>Oribatida</taxon>
        <taxon>Brachypylina</taxon>
        <taxon>Oppioidea</taxon>
        <taxon>Oppiidae</taxon>
        <taxon>Oppiella</taxon>
    </lineage>
</organism>
<protein>
    <recommendedName>
        <fullName evidence="6">UDENN domain-containing protein</fullName>
    </recommendedName>
</protein>
<dbReference type="Pfam" id="PF08616">
    <property type="entry name" value="SPA"/>
    <property type="match status" value="1"/>
</dbReference>
<evidence type="ECO:0000256" key="2">
    <source>
        <dbReference type="ARBA" id="ARBA00008641"/>
    </source>
</evidence>
<dbReference type="InterPro" id="IPR042431">
    <property type="entry name" value="FAM45"/>
</dbReference>
<dbReference type="GO" id="GO:0005085">
    <property type="term" value="F:guanyl-nucleotide exchange factor activity"/>
    <property type="evidence" value="ECO:0007669"/>
    <property type="project" value="UniProtKB-KW"/>
</dbReference>
<comment type="subcellular location">
    <subcellularLocation>
        <location evidence="1">Late endosome</location>
    </subcellularLocation>
</comment>
<feature type="compositionally biased region" description="Low complexity" evidence="5">
    <location>
        <begin position="326"/>
        <end position="337"/>
    </location>
</feature>
<dbReference type="GO" id="GO:0005770">
    <property type="term" value="C:late endosome"/>
    <property type="evidence" value="ECO:0007669"/>
    <property type="project" value="UniProtKB-SubCell"/>
</dbReference>
<evidence type="ECO:0000256" key="4">
    <source>
        <dbReference type="ARBA" id="ARBA00022753"/>
    </source>
</evidence>
<reference evidence="7" key="1">
    <citation type="submission" date="2020-11" db="EMBL/GenBank/DDBJ databases">
        <authorList>
            <person name="Tran Van P."/>
        </authorList>
    </citation>
    <scope>NUCLEOTIDE SEQUENCE</scope>
</reference>
<keyword evidence="4" id="KW-0967">Endosome</keyword>
<sequence>MTSTKAIEQLVSIHVFENQLHNSVVMKWTFPSIGHTLRSYIETQLNDQYFDPNSGLFDRHFHYHHFENVWIYMHSSEPLVLSSPDVKQFSIVIIAKDFNPEKYETLTKIFVKIYLKSGQIERLLSYYLTLLIKGSFRVSEDQLNNCQKFNLEDYESVDTIHAKSTIKSVIKMFGLDVILIYTALVLKRRVVVYHHKLDPLLQFIRVLPAFVWHRPDAYQMLYPCVELSSTTEIQDLQSHTHYIAGFLESDVQSRTDLYDIYVNLAAIEITVGHTSKDMFAMTKTHKEIAVFMTRQADSHTTTDSDLIRDICDKNLELIKNLKRMATTPSTTGDTDSPINGKDTPDDKPMISLEVLKEKKLNKNLENFLWNLAIAENLCF</sequence>
<dbReference type="GO" id="GO:0015031">
    <property type="term" value="P:protein transport"/>
    <property type="evidence" value="ECO:0007669"/>
    <property type="project" value="TreeGrafter"/>
</dbReference>
<dbReference type="PANTHER" id="PTHR28544">
    <property type="entry name" value="PROTEIN FAM45A-RELATED"/>
    <property type="match status" value="1"/>
</dbReference>
<gene>
    <name evidence="7" type="ORF">ONB1V03_LOCUS16891</name>
</gene>
<dbReference type="GO" id="GO:2000641">
    <property type="term" value="P:regulation of early endosome to late endosome transport"/>
    <property type="evidence" value="ECO:0007669"/>
    <property type="project" value="TreeGrafter"/>
</dbReference>
<dbReference type="AlphaFoldDB" id="A0A7R9QWB1"/>
<feature type="domain" description="UDENN" evidence="6">
    <location>
        <begin position="1"/>
        <end position="379"/>
    </location>
</feature>
<evidence type="ECO:0000256" key="5">
    <source>
        <dbReference type="SAM" id="MobiDB-lite"/>
    </source>
</evidence>
<dbReference type="EMBL" id="CAJPVJ010019914">
    <property type="protein sequence ID" value="CAG2177459.1"/>
    <property type="molecule type" value="Genomic_DNA"/>
</dbReference>
<dbReference type="GO" id="GO:0031267">
    <property type="term" value="F:small GTPase binding"/>
    <property type="evidence" value="ECO:0007669"/>
    <property type="project" value="TreeGrafter"/>
</dbReference>
<dbReference type="Proteomes" id="UP000728032">
    <property type="component" value="Unassembled WGS sequence"/>
</dbReference>
<keyword evidence="3" id="KW-0344">Guanine-nucleotide releasing factor</keyword>
<feature type="region of interest" description="Disordered" evidence="5">
    <location>
        <begin position="326"/>
        <end position="345"/>
    </location>
</feature>
<name>A0A7R9QWB1_9ACAR</name>
<comment type="similarity">
    <text evidence="2">Belongs to the DENND10 family.</text>
</comment>
<dbReference type="InterPro" id="IPR037516">
    <property type="entry name" value="Tripartite_DENN"/>
</dbReference>
<proteinExistence type="inferred from homology"/>